<dbReference type="SUPFAM" id="SSF56300">
    <property type="entry name" value="Metallo-dependent phosphatases"/>
    <property type="match status" value="1"/>
</dbReference>
<dbReference type="GO" id="GO:0009166">
    <property type="term" value="P:nucleotide catabolic process"/>
    <property type="evidence" value="ECO:0007669"/>
    <property type="project" value="InterPro"/>
</dbReference>
<dbReference type="Gene3D" id="3.90.780.10">
    <property type="entry name" value="5'-Nucleotidase, C-terminal domain"/>
    <property type="match status" value="1"/>
</dbReference>
<feature type="domain" description="5'-Nucleotidase C-terminal" evidence="4">
    <location>
        <begin position="370"/>
        <end position="512"/>
    </location>
</feature>
<dbReference type="Proteomes" id="UP000886824">
    <property type="component" value="Unassembled WGS sequence"/>
</dbReference>
<comment type="similarity">
    <text evidence="2">Belongs to the 5'-nucleotidase family.</text>
</comment>
<reference evidence="5" key="2">
    <citation type="submission" date="2021-04" db="EMBL/GenBank/DDBJ databases">
        <authorList>
            <person name="Gilroy R."/>
        </authorList>
    </citation>
    <scope>NUCLEOTIDE SEQUENCE</scope>
    <source>
        <strain evidence="5">CHK33-7979</strain>
    </source>
</reference>
<dbReference type="InterPro" id="IPR036907">
    <property type="entry name" value="5'-Nucleotdase_C_sf"/>
</dbReference>
<dbReference type="GO" id="GO:0016788">
    <property type="term" value="F:hydrolase activity, acting on ester bonds"/>
    <property type="evidence" value="ECO:0007669"/>
    <property type="project" value="InterPro"/>
</dbReference>
<feature type="chain" id="PRO_5039748305" evidence="2">
    <location>
        <begin position="31"/>
        <end position="737"/>
    </location>
</feature>
<dbReference type="PANTHER" id="PTHR11575">
    <property type="entry name" value="5'-NUCLEOTIDASE-RELATED"/>
    <property type="match status" value="1"/>
</dbReference>
<keyword evidence="2" id="KW-0378">Hydrolase</keyword>
<accession>A0A9D1Z3W4</accession>
<dbReference type="Pfam" id="PF00149">
    <property type="entry name" value="Metallophos"/>
    <property type="match status" value="1"/>
</dbReference>
<dbReference type="InterPro" id="IPR029052">
    <property type="entry name" value="Metallo-depent_PP-like"/>
</dbReference>
<dbReference type="GO" id="GO:0000166">
    <property type="term" value="F:nucleotide binding"/>
    <property type="evidence" value="ECO:0007669"/>
    <property type="project" value="UniProtKB-KW"/>
</dbReference>
<dbReference type="InterPro" id="IPR006179">
    <property type="entry name" value="5_nucleotidase/apyrase"/>
</dbReference>
<feature type="domain" description="Calcineurin-like phosphoesterase" evidence="3">
    <location>
        <begin position="41"/>
        <end position="266"/>
    </location>
</feature>
<dbReference type="PROSITE" id="PS00786">
    <property type="entry name" value="5_NUCLEOTIDASE_2"/>
    <property type="match status" value="1"/>
</dbReference>
<organism evidence="5 6">
    <name type="scientific">Candidatus Intestinimonas merdavium</name>
    <dbReference type="NCBI Taxonomy" id="2838622"/>
    <lineage>
        <taxon>Bacteria</taxon>
        <taxon>Bacillati</taxon>
        <taxon>Bacillota</taxon>
        <taxon>Clostridia</taxon>
        <taxon>Eubacteriales</taxon>
        <taxon>Intestinimonas</taxon>
    </lineage>
</organism>
<dbReference type="EMBL" id="DXCX01000053">
    <property type="protein sequence ID" value="HIY73352.1"/>
    <property type="molecule type" value="Genomic_DNA"/>
</dbReference>
<evidence type="ECO:0000259" key="4">
    <source>
        <dbReference type="Pfam" id="PF02872"/>
    </source>
</evidence>
<keyword evidence="1 2" id="KW-0732">Signal</keyword>
<dbReference type="AlphaFoldDB" id="A0A9D1Z3W4"/>
<evidence type="ECO:0000256" key="1">
    <source>
        <dbReference type="ARBA" id="ARBA00022729"/>
    </source>
</evidence>
<evidence type="ECO:0000259" key="3">
    <source>
        <dbReference type="Pfam" id="PF00149"/>
    </source>
</evidence>
<evidence type="ECO:0000256" key="2">
    <source>
        <dbReference type="RuleBase" id="RU362119"/>
    </source>
</evidence>
<dbReference type="Pfam" id="PF02872">
    <property type="entry name" value="5_nucleotid_C"/>
    <property type="match status" value="1"/>
</dbReference>
<proteinExistence type="inferred from homology"/>
<gene>
    <name evidence="5" type="ORF">H9826_05180</name>
</gene>
<sequence length="737" mass="79338">MRKMKFGKRLLPLLLTLSMTASLLPAAALAAEADAGEKHITILGTSDMHGNIWGFSYEDNSETANNGMARLYTYIQQTRSENPNTILIDAGDDIQGTIMTDDLYNKTPEDPHPVITAMNYMGYDAMTLGNHEFNWGIPTMQTILGQAEFPVLATNVTDAAGELVTGAGWTIVEKDGVKVAIIGVVTPDVPIWDGGKEGIDGATFEAANVAVGKAIDEIGDQADVIVVSAHMGMYAEFDEEGGSDSAQKILDDNPEIDVLQVAHNHVVVNETQGTTVIGGVRNGGRDIARFDLTLDADNNIVDATVEVVDMTDVAPSQEIRDIPLVAEAHQKTIDYINGGGSGEDGEGGVALGSTTAKFQPENEISGIPAGRVMDTAVMDLINKIQLENSGADVSAAALFKDTSDLPAGDINYGNIFDIYKFDNTLYRVTVTGAELKAYMEWSAECYNQWKEGDINISFDPEYPDYLYDMFAGVEYEIDLSQPKGARIKNVMFQGAPLQDDQTLTLAVNNYRYSSALKAQNLISGTKDWESSNSIRDMIVAYFAEHSPVAPEVDNNWKIVGVDLSEDDPRRAELISYINDGLLDPPYASSYNLADYDALVAEAQANAATQSYNISVDGVKVGNAFAWTMSYETGSITYYRLRDIAYAVKGTGAAFDIGWDNGVTITVGGSYDDEPIVMGNMPPAVTETTLTVQVNGQAVEIPAAIVSPGHYCVTAEGLSTLLGFTVTQNDAAIDIATK</sequence>
<name>A0A9D1Z3W4_9FIRM</name>
<keyword evidence="2" id="KW-0547">Nucleotide-binding</keyword>
<protein>
    <submittedName>
        <fullName evidence="5">5'-nucleotidase C-terminal domain-containing protein</fullName>
    </submittedName>
</protein>
<reference evidence="5" key="1">
    <citation type="journal article" date="2021" name="PeerJ">
        <title>Extensive microbial diversity within the chicken gut microbiome revealed by metagenomics and culture.</title>
        <authorList>
            <person name="Gilroy R."/>
            <person name="Ravi A."/>
            <person name="Getino M."/>
            <person name="Pursley I."/>
            <person name="Horton D.L."/>
            <person name="Alikhan N.F."/>
            <person name="Baker D."/>
            <person name="Gharbi K."/>
            <person name="Hall N."/>
            <person name="Watson M."/>
            <person name="Adriaenssens E.M."/>
            <person name="Foster-Nyarko E."/>
            <person name="Jarju S."/>
            <person name="Secka A."/>
            <person name="Antonio M."/>
            <person name="Oren A."/>
            <person name="Chaudhuri R.R."/>
            <person name="La Ragione R."/>
            <person name="Hildebrand F."/>
            <person name="Pallen M.J."/>
        </authorList>
    </citation>
    <scope>NUCLEOTIDE SEQUENCE</scope>
    <source>
        <strain evidence="5">CHK33-7979</strain>
    </source>
</reference>
<feature type="signal peptide" evidence="2">
    <location>
        <begin position="1"/>
        <end position="30"/>
    </location>
</feature>
<dbReference type="InterPro" id="IPR006146">
    <property type="entry name" value="5'-Nucleotdase_CS"/>
</dbReference>
<dbReference type="InterPro" id="IPR004843">
    <property type="entry name" value="Calcineurin-like_PHP"/>
</dbReference>
<dbReference type="InterPro" id="IPR008334">
    <property type="entry name" value="5'-Nucleotdase_C"/>
</dbReference>
<comment type="caution">
    <text evidence="5">The sequence shown here is derived from an EMBL/GenBank/DDBJ whole genome shotgun (WGS) entry which is preliminary data.</text>
</comment>
<evidence type="ECO:0000313" key="5">
    <source>
        <dbReference type="EMBL" id="HIY73352.1"/>
    </source>
</evidence>
<dbReference type="GO" id="GO:0030288">
    <property type="term" value="C:outer membrane-bounded periplasmic space"/>
    <property type="evidence" value="ECO:0007669"/>
    <property type="project" value="TreeGrafter"/>
</dbReference>
<dbReference type="PANTHER" id="PTHR11575:SF6">
    <property type="entry name" value="2',3'-CYCLIC-NUCLEOTIDE 2'-PHOSPHODIESTERASE_3'-NUCLEOTIDASE"/>
    <property type="match status" value="1"/>
</dbReference>
<dbReference type="Gene3D" id="3.60.21.10">
    <property type="match status" value="1"/>
</dbReference>
<dbReference type="GO" id="GO:0046872">
    <property type="term" value="F:metal ion binding"/>
    <property type="evidence" value="ECO:0007669"/>
    <property type="project" value="InterPro"/>
</dbReference>
<evidence type="ECO:0000313" key="6">
    <source>
        <dbReference type="Proteomes" id="UP000886824"/>
    </source>
</evidence>
<dbReference type="SUPFAM" id="SSF55816">
    <property type="entry name" value="5'-nucleotidase (syn. UDP-sugar hydrolase), C-terminal domain"/>
    <property type="match status" value="1"/>
</dbReference>
<dbReference type="PRINTS" id="PR01607">
    <property type="entry name" value="APYRASEFAMLY"/>
</dbReference>